<evidence type="ECO:0000313" key="2">
    <source>
        <dbReference type="EMBL" id="CAF4504467.1"/>
    </source>
</evidence>
<reference evidence="2" key="1">
    <citation type="submission" date="2021-02" db="EMBL/GenBank/DDBJ databases">
        <authorList>
            <person name="Nowell W R."/>
        </authorList>
    </citation>
    <scope>NUCLEOTIDE SEQUENCE</scope>
</reference>
<dbReference type="Pfam" id="PF26215">
    <property type="entry name" value="HTH_animal"/>
    <property type="match status" value="1"/>
</dbReference>
<dbReference type="Proteomes" id="UP000663848">
    <property type="component" value="Unassembled WGS sequence"/>
</dbReference>
<dbReference type="AlphaFoldDB" id="A0A820VQR3"/>
<gene>
    <name evidence="2" type="ORF">QYT958_LOCUS4955</name>
</gene>
<accession>A0A820VQR3</accession>
<evidence type="ECO:0000313" key="3">
    <source>
        <dbReference type="Proteomes" id="UP000663848"/>
    </source>
</evidence>
<comment type="caution">
    <text evidence="2">The sequence shown here is derived from an EMBL/GenBank/DDBJ whole genome shotgun (WGS) entry which is preliminary data.</text>
</comment>
<proteinExistence type="predicted"/>
<organism evidence="2 3">
    <name type="scientific">Rotaria socialis</name>
    <dbReference type="NCBI Taxonomy" id="392032"/>
    <lineage>
        <taxon>Eukaryota</taxon>
        <taxon>Metazoa</taxon>
        <taxon>Spiralia</taxon>
        <taxon>Gnathifera</taxon>
        <taxon>Rotifera</taxon>
        <taxon>Eurotatoria</taxon>
        <taxon>Bdelloidea</taxon>
        <taxon>Philodinida</taxon>
        <taxon>Philodinidae</taxon>
        <taxon>Rotaria</taxon>
    </lineage>
</organism>
<name>A0A820VQR3_9BILA</name>
<protein>
    <recommendedName>
        <fullName evidence="1">Helix-turn-helix domain-containing protein</fullName>
    </recommendedName>
</protein>
<dbReference type="InterPro" id="IPR058912">
    <property type="entry name" value="HTH_animal"/>
</dbReference>
<feature type="domain" description="Helix-turn-helix" evidence="1">
    <location>
        <begin position="380"/>
        <end position="431"/>
    </location>
</feature>
<dbReference type="EMBL" id="CAJOBR010000396">
    <property type="protein sequence ID" value="CAF4504467.1"/>
    <property type="molecule type" value="Genomic_DNA"/>
</dbReference>
<evidence type="ECO:0000259" key="1">
    <source>
        <dbReference type="Pfam" id="PF26215"/>
    </source>
</evidence>
<sequence>MINAVGFLAYRNGYTTGTLKNSQLEDRLICFILIYSLEQRATYELQFIHSIRCSLSFNDLVLHRTADCLNTFVLMSREQYLHRAGSYFAMNDDFQLLVSSQEQSSTPELSVQDLLKDMLDSIDLLLAALKHNRSIDAETYNRLRIDPSQVKLPQLYFLTDLADFATSGLKLMIVAKDSATWKIGLYLDQLLRPFVTKILQQTTFRDEADFMRQLNIYSHDQHRLQQTTLFAAIKSRDFYTMDVHENVINIVGYFLEYNTFDSRVGNVSIQIIKNLLHIYLYNNVYAWQKKIYRALDGHIELFGRCKDEIFFTWNKTDNVGLQGFLQDIRETDRTVRYHRSTGAKVEFMNIRIENRDSNLFTSIYHESGVQKYRLPYVVGHTKLAHSDWLRSALIRAACCCTSVDDCHTEKTYLEVTLLANGYSLVFIDKHVQHFFDYFHASSMRYSMDQVMYKAPDTL</sequence>